<feature type="compositionally biased region" description="Basic and acidic residues" evidence="1">
    <location>
        <begin position="300"/>
        <end position="331"/>
    </location>
</feature>
<feature type="compositionally biased region" description="Basic and acidic residues" evidence="1">
    <location>
        <begin position="405"/>
        <end position="424"/>
    </location>
</feature>
<protein>
    <submittedName>
        <fullName evidence="3">Maturase-related protein</fullName>
    </submittedName>
</protein>
<dbReference type="GO" id="GO:0005739">
    <property type="term" value="C:mitochondrion"/>
    <property type="evidence" value="ECO:0007669"/>
    <property type="project" value="TreeGrafter"/>
</dbReference>
<feature type="compositionally biased region" description="Polar residues" evidence="1">
    <location>
        <begin position="251"/>
        <end position="264"/>
    </location>
</feature>
<feature type="region of interest" description="Disordered" evidence="1">
    <location>
        <begin position="399"/>
        <end position="455"/>
    </location>
</feature>
<reference evidence="3" key="1">
    <citation type="submission" date="2014-09" db="EMBL/GenBank/DDBJ databases">
        <title>Complete mitochondrial genome of Ginkgo biloba and comparative analysis of mitogenomic diversity in gymnosperms.</title>
        <authorList>
            <person name="Guo W."/>
            <person name="Fan W."/>
            <person name="Mower J.P."/>
        </authorList>
    </citation>
    <scope>NUCLEOTIDE SEQUENCE</scope>
</reference>
<evidence type="ECO:0000313" key="3">
    <source>
        <dbReference type="EMBL" id="AJP33433.1"/>
    </source>
</evidence>
<geneLocation type="mitochondrion" evidence="3"/>
<proteinExistence type="predicted"/>
<feature type="compositionally biased region" description="Basic and acidic residues" evidence="1">
    <location>
        <begin position="826"/>
        <end position="838"/>
    </location>
</feature>
<feature type="compositionally biased region" description="Basic and acidic residues" evidence="1">
    <location>
        <begin position="230"/>
        <end position="240"/>
    </location>
</feature>
<dbReference type="PANTHER" id="PTHR33642">
    <property type="entry name" value="COX1/OXI3 INTRON 1 PROTEIN-RELATED"/>
    <property type="match status" value="1"/>
</dbReference>
<dbReference type="AlphaFoldDB" id="A0A0N7ASD7"/>
<dbReference type="GO" id="GO:0003964">
    <property type="term" value="F:RNA-directed DNA polymerase activity"/>
    <property type="evidence" value="ECO:0007669"/>
    <property type="project" value="TreeGrafter"/>
</dbReference>
<feature type="domain" description="Domain X" evidence="2">
    <location>
        <begin position="837"/>
        <end position="936"/>
    </location>
</feature>
<feature type="compositionally biased region" description="Polar residues" evidence="1">
    <location>
        <begin position="210"/>
        <end position="229"/>
    </location>
</feature>
<name>A0A0N7ASD7_ARAHE</name>
<dbReference type="Pfam" id="PF01348">
    <property type="entry name" value="Intron_maturas2"/>
    <property type="match status" value="1"/>
</dbReference>
<organism evidence="3">
    <name type="scientific">Araucaria heterophylla</name>
    <name type="common">Norfolk Island pine</name>
    <dbReference type="NCBI Taxonomy" id="34341"/>
    <lineage>
        <taxon>Eukaryota</taxon>
        <taxon>Viridiplantae</taxon>
        <taxon>Streptophyta</taxon>
        <taxon>Embryophyta</taxon>
        <taxon>Tracheophyta</taxon>
        <taxon>Spermatophyta</taxon>
        <taxon>Pinopsida</taxon>
        <taxon>Pinidae</taxon>
        <taxon>Conifers II</taxon>
        <taxon>Araucariales</taxon>
        <taxon>Araucariaceae</taxon>
        <taxon>Araucaria</taxon>
    </lineage>
</organism>
<dbReference type="EMBL" id="KM672350">
    <property type="protein sequence ID" value="AJP33433.1"/>
    <property type="molecule type" value="Genomic_DNA"/>
</dbReference>
<keyword evidence="3" id="KW-0496">Mitochondrion</keyword>
<dbReference type="PANTHER" id="PTHR33642:SF5">
    <property type="entry name" value="MATURASE"/>
    <property type="match status" value="1"/>
</dbReference>
<feature type="region of interest" description="Disordered" evidence="1">
    <location>
        <begin position="297"/>
        <end position="351"/>
    </location>
</feature>
<accession>A0A0N7ASD7</accession>
<feature type="region of interest" description="Disordered" evidence="1">
    <location>
        <begin position="818"/>
        <end position="838"/>
    </location>
</feature>
<evidence type="ECO:0000256" key="1">
    <source>
        <dbReference type="SAM" id="MobiDB-lite"/>
    </source>
</evidence>
<gene>
    <name evidence="3" type="primary">matR</name>
</gene>
<evidence type="ECO:0000259" key="2">
    <source>
        <dbReference type="Pfam" id="PF01348"/>
    </source>
</evidence>
<dbReference type="CDD" id="cd01651">
    <property type="entry name" value="RT_G2_intron"/>
    <property type="match status" value="1"/>
</dbReference>
<dbReference type="GO" id="GO:0090615">
    <property type="term" value="P:mitochondrial mRNA processing"/>
    <property type="evidence" value="ECO:0007669"/>
    <property type="project" value="TreeGrafter"/>
</dbReference>
<dbReference type="InterPro" id="IPR024937">
    <property type="entry name" value="Domain_X"/>
</dbReference>
<sequence>GLKFRPLTVVVPREKIMKRAIRAVLESIYDPEFLDTSHFRPGRGCHSALMRIRKEWGTSRWFLEFGIRKFFHTIDRLRLISILKEEIDGGAGNNSLFFRLIQKLFSAGRPLCIKGGERKTLKGHSTSAVIDRELKTRERANQPSTFEDKNARLISLIQRALKTSSPLSFQTLRGIDPKEDSLKDRRSLDLKKMGRGLDLRDPLKIGRELLSSTRPYNGRGESSTISPNRQLDREKRRSTERGLSGSFFQGALSSTRPTLNSQASGGRERGLDLLMEEVEGEDLDKALDLINFRRGGGEGSIDRSRERALKGHSTGRERDSADVRSLERGERSTFISGSRRPRGGRPSSVPHSVLLSALPGNIYLHKLDQEIERIRQKHEIPIVQIIKLVLLGTGRIDDDQGNSGKEAKNNSPRDNRAAFKRGEGRFSSLVSSWHTPRTSRRGDQKPFGSPPSSGGPLAFFNKPSSLYSNNSAFLVREGWGLGPLSLTDMNRERRSLSNKKNGVIMKNHPSSKSGRRGLLIELGGEAVLVTGLERRLARKQGLSPVHFDDLHLIRICYARYADDFLLGIVGTVELMRKIQKRITHFLQSGLNLEVGSAGFTTIAARSRVEFLGTVIREVPKRPGRGNSFGHSTLSFKAPNSWRELEKRRRAKHRIHLTASHLRSAIHSKFEDLGRSIPVQQLCRRSEQIPILRAHKCPTSKLALSPPSHNRELKRALRSGNLQDAVQLADTLGTAGVISPRVSVGVLWETVKHIWRRSGEIPLPILRVPILSSPAMDKAEGYPKGHLCTLKGRGIPSSFGRVGAVSDSKPAGKSLSVGLSLSTPRGAHQESSETQSETRVKAPVRKILQRLRDRGIISRRRAWPTHVACLTNVSDEDIINWFAGVAISLLSHYRCCDNFYQVRTIVDYQIRWSAIFTLAHKHKSSARKIILKYSKDLHIVNGGKTLAESPNSMELRKLGPLTGKDLNYLDTEHAYKTFCQVYIRDV</sequence>
<feature type="region of interest" description="Disordered" evidence="1">
    <location>
        <begin position="209"/>
        <end position="268"/>
    </location>
</feature>
<dbReference type="GO" id="GO:0006315">
    <property type="term" value="P:homing of group II introns"/>
    <property type="evidence" value="ECO:0007669"/>
    <property type="project" value="TreeGrafter"/>
</dbReference>